<sequence length="170" mass="19431">MNIIIILMLIVVLLIIWLIHDYKTDKKNPKLIKTYHKAGLSDQDIVIFRQTMQDAKDQIKQWELAVKEDAALQVIEQVTGGLDSAKKLFQLIVKRPKIALSNNDFLYKHLPTMLDLIETYQNIKSVDKLDQALLVDSQKVIRALSEKIASLYALTVSDDIETIKNEVENG</sequence>
<dbReference type="Pfam" id="PF10112">
    <property type="entry name" value="Halogen_Hydrol"/>
    <property type="match status" value="1"/>
</dbReference>
<dbReference type="EMBL" id="JAAEDA010000001">
    <property type="protein sequence ID" value="MCJ1976458.1"/>
    <property type="molecule type" value="Genomic_DNA"/>
</dbReference>
<dbReference type="Proteomes" id="UP001522462">
    <property type="component" value="Unassembled WGS sequence"/>
</dbReference>
<organism evidence="1 2">
    <name type="scientific">Pseudolactococcus paracarnosus</name>
    <dbReference type="NCBI Taxonomy" id="2749962"/>
    <lineage>
        <taxon>Bacteria</taxon>
        <taxon>Bacillati</taxon>
        <taxon>Bacillota</taxon>
        <taxon>Bacilli</taxon>
        <taxon>Lactobacillales</taxon>
        <taxon>Streptococcaceae</taxon>
        <taxon>Pseudolactococcus</taxon>
    </lineage>
</organism>
<keyword evidence="2" id="KW-1185">Reference proteome</keyword>
<comment type="caution">
    <text evidence="1">The sequence shown here is derived from an EMBL/GenBank/DDBJ whole genome shotgun (WGS) entry which is preliminary data.</text>
</comment>
<reference evidence="1 2" key="1">
    <citation type="journal article" date="2022" name="Microbiol. Res.">
        <title>Comparative genome analysis, predicted lifestyle and antimicrobial strategies of Lactococcus carnosus and Lactococcus paracarnosus isolated from meat.</title>
        <authorList>
            <person name="Werum V."/>
            <person name="Ehrmann M."/>
            <person name="Vogel R."/>
            <person name="Hilgarth M."/>
        </authorList>
    </citation>
    <scope>NUCLEOTIDE SEQUENCE [LARGE SCALE GENOMIC DNA]</scope>
    <source>
        <strain evidence="1 2">TMW21897</strain>
    </source>
</reference>
<gene>
    <name evidence="1" type="ORF">GYN19_00605</name>
</gene>
<name>A0ABT0AIU3_9LACT</name>
<evidence type="ECO:0000313" key="2">
    <source>
        <dbReference type="Proteomes" id="UP001522462"/>
    </source>
</evidence>
<proteinExistence type="predicted"/>
<protein>
    <recommendedName>
        <fullName evidence="3">5-bromo-4-chloroindolyl phosphate hydrolysis protein</fullName>
    </recommendedName>
</protein>
<evidence type="ECO:0008006" key="3">
    <source>
        <dbReference type="Google" id="ProtNLM"/>
    </source>
</evidence>
<dbReference type="RefSeq" id="WP_109834632.1">
    <property type="nucleotide sequence ID" value="NZ_CP017195.1"/>
</dbReference>
<accession>A0ABT0AIU3</accession>
<dbReference type="InterPro" id="IPR018770">
    <property type="entry name" value="ChloroindolylP_hydrolase"/>
</dbReference>
<evidence type="ECO:0000313" key="1">
    <source>
        <dbReference type="EMBL" id="MCJ1976458.1"/>
    </source>
</evidence>